<feature type="domain" description="Death" evidence="2">
    <location>
        <begin position="235"/>
        <end position="308"/>
    </location>
</feature>
<sequence length="399" mass="45311">MYPCLNKLSSVEGNKILLYIIHRTSSGLIVPDIATGVKECLVITMERISDFYQSTIHTKRSQQSPFHIEYTCSKLKCFINEKETLQTSGWICDKHNQTHKTGHWRVWNQDQTKEQCEEDCQLEGLNDDALNKTPSDIELLRFSNHCESNKMHELVTHLGMVRIWKDIEYNHPKDIQVAKFLLLSSWKEMKTKCNFKTLSEALISMGISTHVLCQVKRVIKAETDIPADYLDCIPTDEILDALAPQIGQVYFQLGAEFGLSISILENIKNKNPRDLAAQNREVLFTWREDRSVKPTIRVLIQALVNIGKGARCLKEVLENVDLSTLKASEDTVHKSEGAIPQLITVKHVAATSTSDKHIPCQRNVTRPSRIPIAVKRGAPTAHRKPCPDPMLKGKKSDKY</sequence>
<organism evidence="3 4">
    <name type="scientific">Mytilus edulis</name>
    <name type="common">Blue mussel</name>
    <dbReference type="NCBI Taxonomy" id="6550"/>
    <lineage>
        <taxon>Eukaryota</taxon>
        <taxon>Metazoa</taxon>
        <taxon>Spiralia</taxon>
        <taxon>Lophotrochozoa</taxon>
        <taxon>Mollusca</taxon>
        <taxon>Bivalvia</taxon>
        <taxon>Autobranchia</taxon>
        <taxon>Pteriomorphia</taxon>
        <taxon>Mytilida</taxon>
        <taxon>Mytiloidea</taxon>
        <taxon>Mytilidae</taxon>
        <taxon>Mytilinae</taxon>
        <taxon>Mytilus</taxon>
    </lineage>
</organism>
<evidence type="ECO:0000313" key="3">
    <source>
        <dbReference type="EMBL" id="CAG2188603.1"/>
    </source>
</evidence>
<dbReference type="EMBL" id="CAJPWZ010000265">
    <property type="protein sequence ID" value="CAG2188603.1"/>
    <property type="molecule type" value="Genomic_DNA"/>
</dbReference>
<dbReference type="InterPro" id="IPR000488">
    <property type="entry name" value="Death_dom"/>
</dbReference>
<keyword evidence="4" id="KW-1185">Reference proteome</keyword>
<name>A0A8S3PX56_MYTED</name>
<comment type="caution">
    <text evidence="3">The sequence shown here is derived from an EMBL/GenBank/DDBJ whole genome shotgun (WGS) entry which is preliminary data.</text>
</comment>
<evidence type="ECO:0000313" key="4">
    <source>
        <dbReference type="Proteomes" id="UP000683360"/>
    </source>
</evidence>
<reference evidence="3" key="1">
    <citation type="submission" date="2021-03" db="EMBL/GenBank/DDBJ databases">
        <authorList>
            <person name="Bekaert M."/>
        </authorList>
    </citation>
    <scope>NUCLEOTIDE SEQUENCE</scope>
</reference>
<dbReference type="OrthoDB" id="6181495at2759"/>
<evidence type="ECO:0000256" key="1">
    <source>
        <dbReference type="SAM" id="MobiDB-lite"/>
    </source>
</evidence>
<dbReference type="AlphaFoldDB" id="A0A8S3PX56"/>
<dbReference type="GO" id="GO:0007165">
    <property type="term" value="P:signal transduction"/>
    <property type="evidence" value="ECO:0007669"/>
    <property type="project" value="InterPro"/>
</dbReference>
<dbReference type="Gene3D" id="1.10.533.10">
    <property type="entry name" value="Death Domain, Fas"/>
    <property type="match status" value="2"/>
</dbReference>
<proteinExistence type="predicted"/>
<accession>A0A8S3PX56</accession>
<dbReference type="CDD" id="cd01670">
    <property type="entry name" value="Death"/>
    <property type="match status" value="1"/>
</dbReference>
<gene>
    <name evidence="3" type="ORF">MEDL_4011</name>
</gene>
<feature type="region of interest" description="Disordered" evidence="1">
    <location>
        <begin position="375"/>
        <end position="399"/>
    </location>
</feature>
<dbReference type="Proteomes" id="UP000683360">
    <property type="component" value="Unassembled WGS sequence"/>
</dbReference>
<dbReference type="Pfam" id="PF00531">
    <property type="entry name" value="Death"/>
    <property type="match status" value="1"/>
</dbReference>
<dbReference type="InterPro" id="IPR011029">
    <property type="entry name" value="DEATH-like_dom_sf"/>
</dbReference>
<evidence type="ECO:0000259" key="2">
    <source>
        <dbReference type="PROSITE" id="PS50017"/>
    </source>
</evidence>
<dbReference type="PROSITE" id="PS50017">
    <property type="entry name" value="DEATH_DOMAIN"/>
    <property type="match status" value="1"/>
</dbReference>
<dbReference type="SUPFAM" id="SSF47986">
    <property type="entry name" value="DEATH domain"/>
    <property type="match status" value="1"/>
</dbReference>
<protein>
    <recommendedName>
        <fullName evidence="2">Death domain-containing protein</fullName>
    </recommendedName>
</protein>